<protein>
    <recommendedName>
        <fullName evidence="2">DUF1468 domain-containing protein</fullName>
    </recommendedName>
</protein>
<feature type="transmembrane region" description="Helical" evidence="1">
    <location>
        <begin position="44"/>
        <end position="64"/>
    </location>
</feature>
<proteinExistence type="predicted"/>
<gene>
    <name evidence="3" type="ORF">AWH69_03195</name>
</gene>
<name>A0A176QG55_9MICO</name>
<dbReference type="InterPro" id="IPR009936">
    <property type="entry name" value="DUF1468"/>
</dbReference>
<organism evidence="3 4">
    <name type="scientific">Janibacter melonis</name>
    <dbReference type="NCBI Taxonomy" id="262209"/>
    <lineage>
        <taxon>Bacteria</taxon>
        <taxon>Bacillati</taxon>
        <taxon>Actinomycetota</taxon>
        <taxon>Actinomycetes</taxon>
        <taxon>Micrococcales</taxon>
        <taxon>Intrasporangiaceae</taxon>
        <taxon>Janibacter</taxon>
    </lineage>
</organism>
<feature type="domain" description="DUF1468" evidence="2">
    <location>
        <begin position="45"/>
        <end position="178"/>
    </location>
</feature>
<comment type="caution">
    <text evidence="3">The sequence shown here is derived from an EMBL/GenBank/DDBJ whole genome shotgun (WGS) entry which is preliminary data.</text>
</comment>
<reference evidence="3 4" key="1">
    <citation type="submission" date="2016-01" db="EMBL/GenBank/DDBJ databases">
        <title>Janibacter melonis strain CD11_4 genome sequencing and assembly.</title>
        <authorList>
            <person name="Nair G.R."/>
            <person name="Kaur G."/>
            <person name="Chander A.M."/>
            <person name="Mayilraj S."/>
        </authorList>
    </citation>
    <scope>NUCLEOTIDE SEQUENCE [LARGE SCALE GENOMIC DNA]</scope>
    <source>
        <strain evidence="3 4">CD11-4</strain>
    </source>
</reference>
<feature type="transmembrane region" description="Helical" evidence="1">
    <location>
        <begin position="155"/>
        <end position="173"/>
    </location>
</feature>
<keyword evidence="1" id="KW-0472">Membrane</keyword>
<keyword evidence="1" id="KW-0812">Transmembrane</keyword>
<dbReference type="RefSeq" id="WP_068271328.1">
    <property type="nucleotide sequence ID" value="NZ_LQZG01000001.1"/>
</dbReference>
<evidence type="ECO:0000256" key="1">
    <source>
        <dbReference type="SAM" id="Phobius"/>
    </source>
</evidence>
<dbReference type="EMBL" id="LQZG01000001">
    <property type="protein sequence ID" value="OAB88797.1"/>
    <property type="molecule type" value="Genomic_DNA"/>
</dbReference>
<sequence>MSDERAPGSPRTAPEGDVLAELEAEVAEELAEERPPAGGPGYQVAGALVALVIGIAGAVLASGYGLGSPRDPGPGLWPFIISVGIAGLGVLLLLFGRGLTDTEVFSRSSLLPLVGLATFFGVAVLLPVIGFEIPSLLLCLVWLRWLGGESWRTSIAVSVGTVAVFYVLFLYGLRIPLPHLIAL</sequence>
<keyword evidence="1" id="KW-1133">Transmembrane helix</keyword>
<evidence type="ECO:0000313" key="4">
    <source>
        <dbReference type="Proteomes" id="UP000076976"/>
    </source>
</evidence>
<dbReference type="AlphaFoldDB" id="A0A176QG55"/>
<feature type="transmembrane region" description="Helical" evidence="1">
    <location>
        <begin position="76"/>
        <end position="96"/>
    </location>
</feature>
<dbReference type="STRING" id="262209.AWH69_03195"/>
<dbReference type="Proteomes" id="UP000076976">
    <property type="component" value="Unassembled WGS sequence"/>
</dbReference>
<evidence type="ECO:0000259" key="2">
    <source>
        <dbReference type="Pfam" id="PF07331"/>
    </source>
</evidence>
<dbReference type="Pfam" id="PF07331">
    <property type="entry name" value="TctB"/>
    <property type="match status" value="1"/>
</dbReference>
<keyword evidence="4" id="KW-1185">Reference proteome</keyword>
<accession>A0A176QG55</accession>
<evidence type="ECO:0000313" key="3">
    <source>
        <dbReference type="EMBL" id="OAB88797.1"/>
    </source>
</evidence>
<feature type="transmembrane region" description="Helical" evidence="1">
    <location>
        <begin position="116"/>
        <end position="143"/>
    </location>
</feature>